<accession>A0A1A9BFL3</accession>
<dbReference type="InterPro" id="IPR004401">
    <property type="entry name" value="YbaB/EbfC"/>
</dbReference>
<sequence>MTADPSMSGDFTRMLDATMAALRTVGPPPGDDADTPAVGEAADGQVRAEMGPDGRLRSLHVEPRLMRLGSEELTAHVVTAVNAAIDGLRTTPAPQVADMSQLREQLREVRDTAVPRLGSFLDALTEAQERLARGTQR</sequence>
<evidence type="ECO:0000313" key="1">
    <source>
        <dbReference type="EMBL" id="SBT67749.1"/>
    </source>
</evidence>
<dbReference type="AlphaFoldDB" id="A0A1A9BFL3"/>
<gene>
    <name evidence="1" type="ORF">GA0070622_4813</name>
</gene>
<dbReference type="EMBL" id="FLRH01000004">
    <property type="protein sequence ID" value="SBT67749.1"/>
    <property type="molecule type" value="Genomic_DNA"/>
</dbReference>
<name>A0A1A9BFL3_9ACTN</name>
<dbReference type="OrthoDB" id="3829223at2"/>
<dbReference type="Proteomes" id="UP000199558">
    <property type="component" value="Unassembled WGS sequence"/>
</dbReference>
<reference evidence="2" key="1">
    <citation type="submission" date="2016-06" db="EMBL/GenBank/DDBJ databases">
        <authorList>
            <person name="Varghese N."/>
            <person name="Submissions Spin"/>
        </authorList>
    </citation>
    <scope>NUCLEOTIDE SEQUENCE [LARGE SCALE GENOMIC DNA]</scope>
    <source>
        <strain evidence="2">DSM 45794</strain>
    </source>
</reference>
<dbReference type="GO" id="GO:0003677">
    <property type="term" value="F:DNA binding"/>
    <property type="evidence" value="ECO:0007669"/>
    <property type="project" value="UniProtKB-KW"/>
</dbReference>
<protein>
    <submittedName>
        <fullName evidence="1">YbaB/EbfC DNA-binding family protein</fullName>
    </submittedName>
</protein>
<dbReference type="Gene3D" id="3.30.1310.10">
    <property type="entry name" value="Nucleoid-associated protein YbaB-like domain"/>
    <property type="match status" value="1"/>
</dbReference>
<dbReference type="STRING" id="946078.GA0070622_4813"/>
<organism evidence="1 2">
    <name type="scientific">Micromonospora sediminicola</name>
    <dbReference type="NCBI Taxonomy" id="946078"/>
    <lineage>
        <taxon>Bacteria</taxon>
        <taxon>Bacillati</taxon>
        <taxon>Actinomycetota</taxon>
        <taxon>Actinomycetes</taxon>
        <taxon>Micromonosporales</taxon>
        <taxon>Micromonosporaceae</taxon>
        <taxon>Micromonospora</taxon>
    </lineage>
</organism>
<dbReference type="Pfam" id="PF02575">
    <property type="entry name" value="YbaB_DNA_bd"/>
    <property type="match status" value="1"/>
</dbReference>
<dbReference type="InterPro" id="IPR036894">
    <property type="entry name" value="YbaB-like_sf"/>
</dbReference>
<evidence type="ECO:0000313" key="2">
    <source>
        <dbReference type="Proteomes" id="UP000199558"/>
    </source>
</evidence>
<dbReference type="SUPFAM" id="SSF82607">
    <property type="entry name" value="YbaB-like"/>
    <property type="match status" value="1"/>
</dbReference>
<dbReference type="RefSeq" id="WP_091578840.1">
    <property type="nucleotide sequence ID" value="NZ_FLRH01000004.1"/>
</dbReference>
<keyword evidence="1" id="KW-0238">DNA-binding</keyword>
<proteinExistence type="predicted"/>
<keyword evidence="2" id="KW-1185">Reference proteome</keyword>